<feature type="transmembrane region" description="Helical" evidence="1">
    <location>
        <begin position="12"/>
        <end position="38"/>
    </location>
</feature>
<proteinExistence type="predicted"/>
<gene>
    <name evidence="2" type="ORF">CPJCM30710_16380</name>
</gene>
<keyword evidence="3" id="KW-1185">Reference proteome</keyword>
<keyword evidence="1" id="KW-0472">Membrane</keyword>
<evidence type="ECO:0008006" key="4">
    <source>
        <dbReference type="Google" id="ProtNLM"/>
    </source>
</evidence>
<reference evidence="2" key="1">
    <citation type="submission" date="2021-03" db="EMBL/GenBank/DDBJ databases">
        <title>Taxonomic study of Clostridium polyendosporum from meadow-gley soil under rice.</title>
        <authorList>
            <person name="Kobayashi H."/>
            <person name="Tanizawa Y."/>
            <person name="Yagura M."/>
        </authorList>
    </citation>
    <scope>NUCLEOTIDE SEQUENCE</scope>
    <source>
        <strain evidence="2">JCM 30710</strain>
    </source>
</reference>
<comment type="caution">
    <text evidence="2">The sequence shown here is derived from an EMBL/GenBank/DDBJ whole genome shotgun (WGS) entry which is preliminary data.</text>
</comment>
<dbReference type="EMBL" id="BOPZ01000011">
    <property type="protein sequence ID" value="GIM28972.1"/>
    <property type="molecule type" value="Genomic_DNA"/>
</dbReference>
<name>A0A919RZ88_9CLOT</name>
<dbReference type="AlphaFoldDB" id="A0A919RZ88"/>
<evidence type="ECO:0000313" key="2">
    <source>
        <dbReference type="EMBL" id="GIM28972.1"/>
    </source>
</evidence>
<dbReference type="InterPro" id="IPR027981">
    <property type="entry name" value="DUF4446"/>
</dbReference>
<keyword evidence="1" id="KW-0812">Transmembrane</keyword>
<dbReference type="Pfam" id="PF14584">
    <property type="entry name" value="DUF4446"/>
    <property type="match status" value="1"/>
</dbReference>
<keyword evidence="1" id="KW-1133">Transmembrane helix</keyword>
<protein>
    <recommendedName>
        <fullName evidence="4">DUF4446 family protein</fullName>
    </recommendedName>
</protein>
<evidence type="ECO:0000256" key="1">
    <source>
        <dbReference type="SAM" id="Phobius"/>
    </source>
</evidence>
<dbReference type="RefSeq" id="WP_212903685.1">
    <property type="nucleotide sequence ID" value="NZ_BOPZ01000011.1"/>
</dbReference>
<sequence length="172" mass="19534">MELLLNLVNDFAPYILIGLIIIIFLLSIIIIVLFKALGKVEKRYRKLMRGVSTKNLEHIVTSYLDKIDECNRKSEHALKEYIKLDDKIKSCTQKIVMMRYKAFEDIGSDLSFSMAILDGDNDGVVLTGLYARSGSTTYAKPIDNGTSKYDLSEEEITVLNKAINQNVEIYNN</sequence>
<accession>A0A919RZ88</accession>
<organism evidence="2 3">
    <name type="scientific">Clostridium polyendosporum</name>
    <dbReference type="NCBI Taxonomy" id="69208"/>
    <lineage>
        <taxon>Bacteria</taxon>
        <taxon>Bacillati</taxon>
        <taxon>Bacillota</taxon>
        <taxon>Clostridia</taxon>
        <taxon>Eubacteriales</taxon>
        <taxon>Clostridiaceae</taxon>
        <taxon>Clostridium</taxon>
    </lineage>
</organism>
<evidence type="ECO:0000313" key="3">
    <source>
        <dbReference type="Proteomes" id="UP000679179"/>
    </source>
</evidence>
<dbReference type="Proteomes" id="UP000679179">
    <property type="component" value="Unassembled WGS sequence"/>
</dbReference>